<proteinExistence type="predicted"/>
<dbReference type="PANTHER" id="PTHR19288:SF90">
    <property type="entry name" value="OS08G0542600 PROTEIN"/>
    <property type="match status" value="1"/>
</dbReference>
<name>A0A382TGX8_9ZZZZ</name>
<gene>
    <name evidence="1" type="ORF">METZ01_LOCUS373886</name>
</gene>
<dbReference type="InterPro" id="IPR023214">
    <property type="entry name" value="HAD_sf"/>
</dbReference>
<dbReference type="PANTHER" id="PTHR19288">
    <property type="entry name" value="4-NITROPHENYLPHOSPHATASE-RELATED"/>
    <property type="match status" value="1"/>
</dbReference>
<dbReference type="InterPro" id="IPR036412">
    <property type="entry name" value="HAD-like_sf"/>
</dbReference>
<dbReference type="GO" id="GO:0016791">
    <property type="term" value="F:phosphatase activity"/>
    <property type="evidence" value="ECO:0007669"/>
    <property type="project" value="TreeGrafter"/>
</dbReference>
<accession>A0A382TGX8</accession>
<dbReference type="EMBL" id="UINC01136330">
    <property type="protein sequence ID" value="SVD21032.1"/>
    <property type="molecule type" value="Genomic_DNA"/>
</dbReference>
<dbReference type="AlphaFoldDB" id="A0A382TGX8"/>
<organism evidence="1">
    <name type="scientific">marine metagenome</name>
    <dbReference type="NCBI Taxonomy" id="408172"/>
    <lineage>
        <taxon>unclassified sequences</taxon>
        <taxon>metagenomes</taxon>
        <taxon>ecological metagenomes</taxon>
    </lineage>
</organism>
<sequence>MKFEQIPEIAIDELIKSYDALLFDAYGVLINSSGPLPKSNCIIDKLNSIKKPYLILTNDSSRSIEASSIRYGEFGLDIPTEKIITSGSLIQNHFSKNNLINQSCCVLGTDDTFEYVTKAGGRIVSPKDTFQVLIIGAISGYPFVETASDLISKLFSSIDSQNTVELILMNPDLLYPKTEDSFGLAAASLAKLIEEALSLRYPMNETLIFTKLGKPYLPIFEKAFAKTRTKKMVMIGDQLHTDIQGAKNFGIDSVLMETGISSLNSEIPEIL</sequence>
<dbReference type="SUPFAM" id="SSF56784">
    <property type="entry name" value="HAD-like"/>
    <property type="match status" value="1"/>
</dbReference>
<dbReference type="Pfam" id="PF13344">
    <property type="entry name" value="Hydrolase_6"/>
    <property type="match status" value="1"/>
</dbReference>
<dbReference type="GO" id="GO:0005737">
    <property type="term" value="C:cytoplasm"/>
    <property type="evidence" value="ECO:0007669"/>
    <property type="project" value="TreeGrafter"/>
</dbReference>
<evidence type="ECO:0000313" key="1">
    <source>
        <dbReference type="EMBL" id="SVD21032.1"/>
    </source>
</evidence>
<dbReference type="InterPro" id="IPR006357">
    <property type="entry name" value="HAD-SF_hydro_IIA"/>
</dbReference>
<feature type="non-terminal residue" evidence="1">
    <location>
        <position position="271"/>
    </location>
</feature>
<reference evidence="1" key="1">
    <citation type="submission" date="2018-05" db="EMBL/GenBank/DDBJ databases">
        <authorList>
            <person name="Lanie J.A."/>
            <person name="Ng W.-L."/>
            <person name="Kazmierczak K.M."/>
            <person name="Andrzejewski T.M."/>
            <person name="Davidsen T.M."/>
            <person name="Wayne K.J."/>
            <person name="Tettelin H."/>
            <person name="Glass J.I."/>
            <person name="Rusch D."/>
            <person name="Podicherti R."/>
            <person name="Tsui H.-C.T."/>
            <person name="Winkler M.E."/>
        </authorList>
    </citation>
    <scope>NUCLEOTIDE SEQUENCE</scope>
</reference>
<dbReference type="Pfam" id="PF13242">
    <property type="entry name" value="Hydrolase_like"/>
    <property type="match status" value="1"/>
</dbReference>
<protein>
    <submittedName>
        <fullName evidence="1">Uncharacterized protein</fullName>
    </submittedName>
</protein>
<dbReference type="Gene3D" id="3.40.50.1000">
    <property type="entry name" value="HAD superfamily/HAD-like"/>
    <property type="match status" value="2"/>
</dbReference>